<dbReference type="PANTHER" id="PTHR35122">
    <property type="entry name" value="OSJNBA0093F12.14 PROTEIN"/>
    <property type="match status" value="1"/>
</dbReference>
<proteinExistence type="predicted"/>
<dbReference type="EMBL" id="LR862137">
    <property type="protein sequence ID" value="CAD1845090.1"/>
    <property type="molecule type" value="Genomic_DNA"/>
</dbReference>
<feature type="compositionally biased region" description="Polar residues" evidence="1">
    <location>
        <begin position="1"/>
        <end position="17"/>
    </location>
</feature>
<feature type="compositionally biased region" description="Basic and acidic residues" evidence="1">
    <location>
        <begin position="216"/>
        <end position="266"/>
    </location>
</feature>
<dbReference type="Pfam" id="PF22272">
    <property type="entry name" value="LEA_3b"/>
    <property type="match status" value="1"/>
</dbReference>
<feature type="compositionally biased region" description="Basic and acidic residues" evidence="1">
    <location>
        <begin position="148"/>
        <end position="169"/>
    </location>
</feature>
<feature type="region of interest" description="Disordered" evidence="1">
    <location>
        <begin position="129"/>
        <end position="278"/>
    </location>
</feature>
<accession>A0A6V7QPE8</accession>
<feature type="compositionally biased region" description="Polar residues" evidence="1">
    <location>
        <begin position="172"/>
        <end position="186"/>
    </location>
</feature>
<feature type="region of interest" description="Disordered" evidence="1">
    <location>
        <begin position="1"/>
        <end position="35"/>
    </location>
</feature>
<dbReference type="InterPro" id="IPR039291">
    <property type="entry name" value="At5g17165-like"/>
</dbReference>
<feature type="compositionally biased region" description="Basic residues" evidence="1">
    <location>
        <begin position="390"/>
        <end position="401"/>
    </location>
</feature>
<reference evidence="2" key="1">
    <citation type="submission" date="2020-07" db="EMBL/GenBank/DDBJ databases">
        <authorList>
            <person name="Lin J."/>
        </authorList>
    </citation>
    <scope>NUCLEOTIDE SEQUENCE</scope>
</reference>
<gene>
    <name evidence="2" type="ORF">CB5_LOCUS28301</name>
</gene>
<dbReference type="AlphaFoldDB" id="A0A6V7QPE8"/>
<protein>
    <submittedName>
        <fullName evidence="2">Uncharacterized protein</fullName>
    </submittedName>
</protein>
<sequence>MTKATSPLQSNSSNTWSARDRESGKGDTKNNHSQLFVNSMFLRRGVGKRERESCPPAPRGTCCPCERPAPGARSRPHVLPAVSDPHPPPARALARPRVHLLPCTDPLWAPARARLAPARCSCTRPPSLAARTVRTCAHHKARTTEQQQSKKEKKSGEIREKDGKTKDKPFSIYNSQRRTGCRTGQATGREKAECTGEGGRDVGQDVQQGERRRRAVERDVQQGERRRRSVGRDRQQGERRRRSVGRDRQQGERRRRSVGRDRQQGERRRRGTITKVERTNGRRGANAVSYGRTWLCSRRRKAMASRLRKAGWGGGGGWGLAAGAAVREGGERKTRGGLETRGVHASSYDKNVEDLVHPVVLPDHVIEAAVSDKYWGPHPTTGVFGPAAPPRHRHRRTKGRAGQHSCCAAGNGGGSTVLDQKVWFRPLRTSTSLPTTRTSTKPVGH</sequence>
<evidence type="ECO:0000256" key="1">
    <source>
        <dbReference type="SAM" id="MobiDB-lite"/>
    </source>
</evidence>
<name>A0A6V7QPE8_ANACO</name>
<feature type="region of interest" description="Disordered" evidence="1">
    <location>
        <begin position="381"/>
        <end position="408"/>
    </location>
</feature>
<evidence type="ECO:0000313" key="2">
    <source>
        <dbReference type="EMBL" id="CAD1845090.1"/>
    </source>
</evidence>
<feature type="region of interest" description="Disordered" evidence="1">
    <location>
        <begin position="67"/>
        <end position="91"/>
    </location>
</feature>
<organism evidence="2">
    <name type="scientific">Ananas comosus var. bracteatus</name>
    <name type="common">red pineapple</name>
    <dbReference type="NCBI Taxonomy" id="296719"/>
    <lineage>
        <taxon>Eukaryota</taxon>
        <taxon>Viridiplantae</taxon>
        <taxon>Streptophyta</taxon>
        <taxon>Embryophyta</taxon>
        <taxon>Tracheophyta</taxon>
        <taxon>Spermatophyta</taxon>
        <taxon>Magnoliopsida</taxon>
        <taxon>Liliopsida</taxon>
        <taxon>Poales</taxon>
        <taxon>Bromeliaceae</taxon>
        <taxon>Bromelioideae</taxon>
        <taxon>Ananas</taxon>
    </lineage>
</organism>
<feature type="compositionally biased region" description="Basic and acidic residues" evidence="1">
    <location>
        <begin position="188"/>
        <end position="203"/>
    </location>
</feature>
<feature type="compositionally biased region" description="Basic and acidic residues" evidence="1">
    <location>
        <begin position="18"/>
        <end position="30"/>
    </location>
</feature>
<dbReference type="PANTHER" id="PTHR35122:SF2">
    <property type="entry name" value="OS04G0598000 PROTEIN"/>
    <property type="match status" value="1"/>
</dbReference>